<dbReference type="Pfam" id="PF00109">
    <property type="entry name" value="ketoacyl-synt"/>
    <property type="match status" value="1"/>
</dbReference>
<reference evidence="5 6" key="1">
    <citation type="submission" date="2021-04" db="EMBL/GenBank/DDBJ databases">
        <title>Magnetospirillum sulfuroxidans sp. nov., a facultative chemolithoautotrophic sulfur-oxidizing alphaproteobacterium isolated from freshwater sediment and proposals for Paramagetospirillum gen. nov., and Magnetospirillaceae fam. nov.</title>
        <authorList>
            <person name="Koziaeva V."/>
            <person name="Geelhoed J.S."/>
            <person name="Sorokin D.Y."/>
            <person name="Grouzdev D.S."/>
        </authorList>
    </citation>
    <scope>NUCLEOTIDE SEQUENCE [LARGE SCALE GENOMIC DNA]</scope>
    <source>
        <strain evidence="5 6">J10</strain>
    </source>
</reference>
<dbReference type="PROSITE" id="PS00606">
    <property type="entry name" value="KS3_1"/>
    <property type="match status" value="1"/>
</dbReference>
<name>A0ABS5I7G5_9PROT</name>
<dbReference type="InterPro" id="IPR014030">
    <property type="entry name" value="Ketoacyl_synth_N"/>
</dbReference>
<dbReference type="RefSeq" id="WP_211545700.1">
    <property type="nucleotide sequence ID" value="NZ_JAGTUF010000001.1"/>
</dbReference>
<dbReference type="PANTHER" id="PTHR11712:SF320">
    <property type="entry name" value="BETA-KETOACYL SYNTHASE"/>
    <property type="match status" value="1"/>
</dbReference>
<keyword evidence="6" id="KW-1185">Reference proteome</keyword>
<comment type="similarity">
    <text evidence="1 3">Belongs to the thiolase-like superfamily. Beta-ketoacyl-ACP synthases family.</text>
</comment>
<evidence type="ECO:0000256" key="1">
    <source>
        <dbReference type="ARBA" id="ARBA00008467"/>
    </source>
</evidence>
<organism evidence="5 6">
    <name type="scientific">Magnetospirillum sulfuroxidans</name>
    <dbReference type="NCBI Taxonomy" id="611300"/>
    <lineage>
        <taxon>Bacteria</taxon>
        <taxon>Pseudomonadati</taxon>
        <taxon>Pseudomonadota</taxon>
        <taxon>Alphaproteobacteria</taxon>
        <taxon>Rhodospirillales</taxon>
        <taxon>Rhodospirillaceae</taxon>
        <taxon>Magnetospirillum</taxon>
    </lineage>
</organism>
<dbReference type="Gene3D" id="3.40.47.10">
    <property type="match status" value="1"/>
</dbReference>
<evidence type="ECO:0000256" key="3">
    <source>
        <dbReference type="RuleBase" id="RU003694"/>
    </source>
</evidence>
<dbReference type="PROSITE" id="PS52004">
    <property type="entry name" value="KS3_2"/>
    <property type="match status" value="1"/>
</dbReference>
<evidence type="ECO:0000313" key="6">
    <source>
        <dbReference type="Proteomes" id="UP000680714"/>
    </source>
</evidence>
<dbReference type="InterPro" id="IPR014031">
    <property type="entry name" value="Ketoacyl_synth_C"/>
</dbReference>
<feature type="domain" description="Ketosynthase family 3 (KS3)" evidence="4">
    <location>
        <begin position="1"/>
        <end position="386"/>
    </location>
</feature>
<evidence type="ECO:0000259" key="4">
    <source>
        <dbReference type="PROSITE" id="PS52004"/>
    </source>
</evidence>
<dbReference type="InterPro" id="IPR016039">
    <property type="entry name" value="Thiolase-like"/>
</dbReference>
<dbReference type="SMART" id="SM00825">
    <property type="entry name" value="PKS_KS"/>
    <property type="match status" value="1"/>
</dbReference>
<keyword evidence="2 3" id="KW-0808">Transferase</keyword>
<gene>
    <name evidence="5" type="ORF">KEC16_00480</name>
</gene>
<sequence length="390" mass="39777">MNAPVFLPAMAVATCLGIGKAATMGALLAGDRSGLRRHQGDALPLGRLPTEPGGHGDSRNNRLLAMLLEEIAEPLARAIERYGRDRVAVVVGTSTSGIAEGEVALAQRLKTGHWPAGFTYAQQETGSAASFIADALGLGGPAYVVGTACSSSAKVFASARRLIRQGLADAAIVGGADTLCRLTVAGFSALEAVAPEPCLPFSAHRRGITLGEGGALFLLTPEPAEIALLGVGESSDAHHLSAPDPEGHGARDAMQAALADAGLDPRQIGYVNLHGTATQLNDAMEARAVNAVFGPLLPCSSTKALTGHTLGAAGAVEAALLWLTLSAEWNPSRLLPPQAGTGQMDDSLPPLHLVAAGEAWPMAEKLAALSSSFAFGGSNCALVLGRGWGI</sequence>
<evidence type="ECO:0000313" key="5">
    <source>
        <dbReference type="EMBL" id="MBR9970186.1"/>
    </source>
</evidence>
<dbReference type="InterPro" id="IPR000794">
    <property type="entry name" value="Beta-ketoacyl_synthase"/>
</dbReference>
<dbReference type="NCBIfam" id="NF006618">
    <property type="entry name" value="PRK09185.1"/>
    <property type="match status" value="1"/>
</dbReference>
<protein>
    <submittedName>
        <fullName evidence="5">Beta-ketoacyl-[acyl-carrier-protein] synthase family protein</fullName>
    </submittedName>
</protein>
<dbReference type="InterPro" id="IPR018201">
    <property type="entry name" value="Ketoacyl_synth_AS"/>
</dbReference>
<dbReference type="PANTHER" id="PTHR11712">
    <property type="entry name" value="POLYKETIDE SYNTHASE-RELATED"/>
    <property type="match status" value="1"/>
</dbReference>
<proteinExistence type="inferred from homology"/>
<dbReference type="Pfam" id="PF02801">
    <property type="entry name" value="Ketoacyl-synt_C"/>
    <property type="match status" value="1"/>
</dbReference>
<dbReference type="Proteomes" id="UP000680714">
    <property type="component" value="Unassembled WGS sequence"/>
</dbReference>
<comment type="caution">
    <text evidence="5">The sequence shown here is derived from an EMBL/GenBank/DDBJ whole genome shotgun (WGS) entry which is preliminary data.</text>
</comment>
<dbReference type="InterPro" id="IPR020841">
    <property type="entry name" value="PKS_Beta-ketoAc_synthase_dom"/>
</dbReference>
<evidence type="ECO:0000256" key="2">
    <source>
        <dbReference type="ARBA" id="ARBA00022679"/>
    </source>
</evidence>
<accession>A0ABS5I7G5</accession>
<dbReference type="CDD" id="cd00834">
    <property type="entry name" value="KAS_I_II"/>
    <property type="match status" value="1"/>
</dbReference>
<dbReference type="SUPFAM" id="SSF53901">
    <property type="entry name" value="Thiolase-like"/>
    <property type="match status" value="2"/>
</dbReference>
<dbReference type="EMBL" id="JAGTUF010000001">
    <property type="protein sequence ID" value="MBR9970186.1"/>
    <property type="molecule type" value="Genomic_DNA"/>
</dbReference>